<dbReference type="EMBL" id="JACGWX010000001">
    <property type="protein sequence ID" value="MBA8847032.1"/>
    <property type="molecule type" value="Genomic_DNA"/>
</dbReference>
<protein>
    <recommendedName>
        <fullName evidence="1">Helix-turn-helix domain-containing protein</fullName>
    </recommendedName>
</protein>
<dbReference type="AlphaFoldDB" id="A0A839E9B3"/>
<dbReference type="InterPro" id="IPR041657">
    <property type="entry name" value="HTH_17"/>
</dbReference>
<sequence length="132" mass="14805">MVNRTPEHYVHADGMVVIMPARVAAVLNRHAKLDEFRLAHRGFDPEVDAVLLAMRRADLQWRVSVTGTSEAAKPELDPQLNRLSTTQVAAITGITDRGVRAAIGRGDLVAECPDGRYRISREQLAHWRSRRQ</sequence>
<evidence type="ECO:0000313" key="3">
    <source>
        <dbReference type="Proteomes" id="UP000585905"/>
    </source>
</evidence>
<gene>
    <name evidence="2" type="ORF">FHX53_000596</name>
</gene>
<name>A0A839E9B3_9MICO</name>
<reference evidence="2 3" key="1">
    <citation type="submission" date="2020-07" db="EMBL/GenBank/DDBJ databases">
        <title>Sequencing the genomes of 1000 actinobacteria strains.</title>
        <authorList>
            <person name="Klenk H.-P."/>
        </authorList>
    </citation>
    <scope>NUCLEOTIDE SEQUENCE [LARGE SCALE GENOMIC DNA]</scope>
    <source>
        <strain evidence="2 3">DSM 19663</strain>
    </source>
</reference>
<keyword evidence="3" id="KW-1185">Reference proteome</keyword>
<dbReference type="Pfam" id="PF12728">
    <property type="entry name" value="HTH_17"/>
    <property type="match status" value="1"/>
</dbReference>
<evidence type="ECO:0000259" key="1">
    <source>
        <dbReference type="Pfam" id="PF12728"/>
    </source>
</evidence>
<dbReference type="RefSeq" id="WP_182489852.1">
    <property type="nucleotide sequence ID" value="NZ_BAAAOV010000030.1"/>
</dbReference>
<dbReference type="Proteomes" id="UP000585905">
    <property type="component" value="Unassembled WGS sequence"/>
</dbReference>
<feature type="domain" description="Helix-turn-helix" evidence="1">
    <location>
        <begin position="83"/>
        <end position="131"/>
    </location>
</feature>
<organism evidence="2 3">
    <name type="scientific">Microcella alkalica</name>
    <dbReference type="NCBI Taxonomy" id="355930"/>
    <lineage>
        <taxon>Bacteria</taxon>
        <taxon>Bacillati</taxon>
        <taxon>Actinomycetota</taxon>
        <taxon>Actinomycetes</taxon>
        <taxon>Micrococcales</taxon>
        <taxon>Microbacteriaceae</taxon>
        <taxon>Microcella</taxon>
    </lineage>
</organism>
<evidence type="ECO:0000313" key="2">
    <source>
        <dbReference type="EMBL" id="MBA8847032.1"/>
    </source>
</evidence>
<proteinExistence type="predicted"/>
<comment type="caution">
    <text evidence="2">The sequence shown here is derived from an EMBL/GenBank/DDBJ whole genome shotgun (WGS) entry which is preliminary data.</text>
</comment>
<accession>A0A839E9B3</accession>